<proteinExistence type="predicted"/>
<name>A0AA88M5R4_CHASR</name>
<organism evidence="1 2">
    <name type="scientific">Channa striata</name>
    <name type="common">Snakehead murrel</name>
    <name type="synonym">Ophicephalus striatus</name>
    <dbReference type="NCBI Taxonomy" id="64152"/>
    <lineage>
        <taxon>Eukaryota</taxon>
        <taxon>Metazoa</taxon>
        <taxon>Chordata</taxon>
        <taxon>Craniata</taxon>
        <taxon>Vertebrata</taxon>
        <taxon>Euteleostomi</taxon>
        <taxon>Actinopterygii</taxon>
        <taxon>Neopterygii</taxon>
        <taxon>Teleostei</taxon>
        <taxon>Neoteleostei</taxon>
        <taxon>Acanthomorphata</taxon>
        <taxon>Anabantaria</taxon>
        <taxon>Anabantiformes</taxon>
        <taxon>Channoidei</taxon>
        <taxon>Channidae</taxon>
        <taxon>Channa</taxon>
    </lineage>
</organism>
<comment type="caution">
    <text evidence="1">The sequence shown here is derived from an EMBL/GenBank/DDBJ whole genome shotgun (WGS) entry which is preliminary data.</text>
</comment>
<keyword evidence="2" id="KW-1185">Reference proteome</keyword>
<protein>
    <submittedName>
        <fullName evidence="1">Uncharacterized protein</fullName>
    </submittedName>
</protein>
<dbReference type="Proteomes" id="UP001187415">
    <property type="component" value="Unassembled WGS sequence"/>
</dbReference>
<reference evidence="1" key="1">
    <citation type="submission" date="2023-07" db="EMBL/GenBank/DDBJ databases">
        <title>Chromosome-level Genome Assembly of Striped Snakehead (Channa striata).</title>
        <authorList>
            <person name="Liu H."/>
        </authorList>
    </citation>
    <scope>NUCLEOTIDE SEQUENCE</scope>
    <source>
        <strain evidence="1">Gz</strain>
        <tissue evidence="1">Muscle</tissue>
    </source>
</reference>
<dbReference type="AlphaFoldDB" id="A0AA88M5R4"/>
<evidence type="ECO:0000313" key="1">
    <source>
        <dbReference type="EMBL" id="KAK2830910.1"/>
    </source>
</evidence>
<dbReference type="EMBL" id="JAUPFM010000014">
    <property type="protein sequence ID" value="KAK2830910.1"/>
    <property type="molecule type" value="Genomic_DNA"/>
</dbReference>
<sequence>MFADFYLSGWFLRLDSDSVLDSGLCRETRCLLLPLGQKRLDSEGRRGRGAALFQPEACGQAPPLRRGTHRIGQERRDVLGGECRLTL</sequence>
<gene>
    <name evidence="1" type="ORF">Q5P01_018841</name>
</gene>
<accession>A0AA88M5R4</accession>
<evidence type="ECO:0000313" key="2">
    <source>
        <dbReference type="Proteomes" id="UP001187415"/>
    </source>
</evidence>